<feature type="compositionally biased region" description="Low complexity" evidence="1">
    <location>
        <begin position="174"/>
        <end position="192"/>
    </location>
</feature>
<feature type="compositionally biased region" description="Polar residues" evidence="1">
    <location>
        <begin position="24"/>
        <end position="43"/>
    </location>
</feature>
<feature type="region of interest" description="Disordered" evidence="1">
    <location>
        <begin position="165"/>
        <end position="196"/>
    </location>
</feature>
<organism evidence="3 4">
    <name type="scientific">Ferrovibrio xuzhouensis</name>
    <dbReference type="NCBI Taxonomy" id="1576914"/>
    <lineage>
        <taxon>Bacteria</taxon>
        <taxon>Pseudomonadati</taxon>
        <taxon>Pseudomonadota</taxon>
        <taxon>Alphaproteobacteria</taxon>
        <taxon>Rhodospirillales</taxon>
        <taxon>Rhodospirillaceae</taxon>
        <taxon>Ferrovibrio</taxon>
    </lineage>
</organism>
<reference evidence="4" key="1">
    <citation type="journal article" date="2019" name="Int. J. Syst. Evol. Microbiol.">
        <title>The Global Catalogue of Microorganisms (GCM) 10K type strain sequencing project: providing services to taxonomists for standard genome sequencing and annotation.</title>
        <authorList>
            <consortium name="The Broad Institute Genomics Platform"/>
            <consortium name="The Broad Institute Genome Sequencing Center for Infectious Disease"/>
            <person name="Wu L."/>
            <person name="Ma J."/>
        </authorList>
    </citation>
    <scope>NUCLEOTIDE SEQUENCE [LARGE SCALE GENOMIC DNA]</scope>
    <source>
        <strain evidence="4">KCTC 42182</strain>
    </source>
</reference>
<gene>
    <name evidence="3" type="ORF">ACFOOQ_05225</name>
</gene>
<keyword evidence="2" id="KW-0732">Signal</keyword>
<dbReference type="Proteomes" id="UP001595711">
    <property type="component" value="Unassembled WGS sequence"/>
</dbReference>
<evidence type="ECO:0000313" key="4">
    <source>
        <dbReference type="Proteomes" id="UP001595711"/>
    </source>
</evidence>
<evidence type="ECO:0000256" key="1">
    <source>
        <dbReference type="SAM" id="MobiDB-lite"/>
    </source>
</evidence>
<keyword evidence="4" id="KW-1185">Reference proteome</keyword>
<proteinExistence type="predicted"/>
<protein>
    <submittedName>
        <fullName evidence="3">Uncharacterized protein</fullName>
    </submittedName>
</protein>
<sequence>MLHRLKRLLAVIAFVAGAAGISVSPSTPAQTAAGSKPTSTAEGSTADLAEKVAILTKSRTAVDVPLNEPRAIDLGLVNVPGIEKSLTEGVTAKAYTRYVTVQGRNIGQIVLTGVEKNGRQETLNSSDFTAQFDLTKPQLDPAADVVINGDRPQLKAALEKLAAAPAEKKEQEQPVEVKQSAGAQQGGQSTQGNDIAAGYQTPSAIQVAPAAAESVQVSTDGCPIRIDVAQLKAIQQNKTITSKGGAVESESGCSDSSQTFPLQKSYSVCTDKVDLDNRTATAQYKLFYIDAGGATQEISDCTPDADKVFAIVEKFDTCTVALDYDQKTATPRSALIYANDSNTEVQVRGCDASETKSAVPLVATTDSCSIRHDFTAGKSYQQGTYTYTLDGVTYQAGGCTDNGTVYPQSKIYTDSSGAYVCNPVVDQNAKTVALQSRIQITVNSLSQFITDCTPDTSTLAVQVTTDGCNDPANWLHDISAGVSYGQERYFFVDGGQRKYITSCQNSTTTYMQHVEITGWQNHDAQLFSYALTTVYIDTDSGRYNIKTSEVLPGETQMPYQLVKTVDQPNGASSYNGCNAYRETDKVEVYSRPDETEYDKKIGTGATVGPVDVCVKTLTDTRRVNSGMYWGVIASGCYGSENDICYKRYGQFWLQDDVQKFIVKNTETGETVSTTCNFMHAWNYYSTNSRSTGIEEVSGTIGDPPPGPWQTLSVPPCPY</sequence>
<dbReference type="RefSeq" id="WP_379722553.1">
    <property type="nucleotide sequence ID" value="NZ_JBHRYJ010000001.1"/>
</dbReference>
<comment type="caution">
    <text evidence="3">The sequence shown here is derived from an EMBL/GenBank/DDBJ whole genome shotgun (WGS) entry which is preliminary data.</text>
</comment>
<feature type="region of interest" description="Disordered" evidence="1">
    <location>
        <begin position="24"/>
        <end position="44"/>
    </location>
</feature>
<name>A0ABV7VDR8_9PROT</name>
<evidence type="ECO:0000256" key="2">
    <source>
        <dbReference type="SAM" id="SignalP"/>
    </source>
</evidence>
<dbReference type="EMBL" id="JBHRYJ010000001">
    <property type="protein sequence ID" value="MFC3674937.1"/>
    <property type="molecule type" value="Genomic_DNA"/>
</dbReference>
<feature type="signal peptide" evidence="2">
    <location>
        <begin position="1"/>
        <end position="18"/>
    </location>
</feature>
<evidence type="ECO:0000313" key="3">
    <source>
        <dbReference type="EMBL" id="MFC3674937.1"/>
    </source>
</evidence>
<accession>A0ABV7VDR8</accession>
<feature type="chain" id="PRO_5046123693" evidence="2">
    <location>
        <begin position="19"/>
        <end position="718"/>
    </location>
</feature>